<dbReference type="SUPFAM" id="SSF56784">
    <property type="entry name" value="HAD-like"/>
    <property type="match status" value="1"/>
</dbReference>
<gene>
    <name evidence="1" type="ORF">FD50_GL000136</name>
</gene>
<dbReference type="GO" id="GO:0005829">
    <property type="term" value="C:cytosol"/>
    <property type="evidence" value="ECO:0007669"/>
    <property type="project" value="TreeGrafter"/>
</dbReference>
<dbReference type="Gene3D" id="1.10.150.240">
    <property type="entry name" value="Putative phosphatase, domain 2"/>
    <property type="match status" value="1"/>
</dbReference>
<accession>A0A0R1V1K2</accession>
<sequence>MRDYCWDFDGTLYQTYPVMVKAFKETLQDYGIEVNAQAVYLRMRRSSLGQTFAFYTNDLPTTTQAKVVQDYRQREQQAQKDEHPFSGAREVCKQVVARGGRNFLLTHRDHSAWQLLVRDQLAEFFSGAVTGDAHFPRKPNPASLNYLCTKFGIIRTEAVMVGDRPLDVEAGRRAGMQGYLFDPDQTIIAKIECDRRISELKAVL</sequence>
<dbReference type="GeneID" id="98309415"/>
<keyword evidence="2" id="KW-1185">Reference proteome</keyword>
<protein>
    <submittedName>
        <fullName evidence="1">Phosphoglycolate phosphatase</fullName>
    </submittedName>
</protein>
<dbReference type="InterPro" id="IPR006439">
    <property type="entry name" value="HAD-SF_hydro_IA"/>
</dbReference>
<dbReference type="Gene3D" id="3.40.50.1000">
    <property type="entry name" value="HAD superfamily/HAD-like"/>
    <property type="match status" value="1"/>
</dbReference>
<evidence type="ECO:0000313" key="1">
    <source>
        <dbReference type="EMBL" id="KRL99440.1"/>
    </source>
</evidence>
<dbReference type="GO" id="GO:0008967">
    <property type="term" value="F:phosphoglycolate phosphatase activity"/>
    <property type="evidence" value="ECO:0007669"/>
    <property type="project" value="TreeGrafter"/>
</dbReference>
<dbReference type="InterPro" id="IPR023198">
    <property type="entry name" value="PGP-like_dom2"/>
</dbReference>
<dbReference type="Pfam" id="PF13419">
    <property type="entry name" value="HAD_2"/>
    <property type="match status" value="1"/>
</dbReference>
<dbReference type="AlphaFoldDB" id="A0A0R1V1K2"/>
<name>A0A0R1V1K2_9LACO</name>
<proteinExistence type="predicted"/>
<dbReference type="EMBL" id="AZFQ01000026">
    <property type="protein sequence ID" value="KRL99440.1"/>
    <property type="molecule type" value="Genomic_DNA"/>
</dbReference>
<dbReference type="Proteomes" id="UP000051166">
    <property type="component" value="Unassembled WGS sequence"/>
</dbReference>
<dbReference type="SFLD" id="SFLDS00003">
    <property type="entry name" value="Haloacid_Dehalogenase"/>
    <property type="match status" value="1"/>
</dbReference>
<dbReference type="NCBIfam" id="TIGR01549">
    <property type="entry name" value="HAD-SF-IA-v1"/>
    <property type="match status" value="1"/>
</dbReference>
<dbReference type="InterPro" id="IPR050155">
    <property type="entry name" value="HAD-like_hydrolase_sf"/>
</dbReference>
<dbReference type="SFLD" id="SFLDG01129">
    <property type="entry name" value="C1.5:_HAD__Beta-PGM__Phosphata"/>
    <property type="match status" value="1"/>
</dbReference>
<dbReference type="InterPro" id="IPR036412">
    <property type="entry name" value="HAD-like_sf"/>
</dbReference>
<dbReference type="PANTHER" id="PTHR43434">
    <property type="entry name" value="PHOSPHOGLYCOLATE PHOSPHATASE"/>
    <property type="match status" value="1"/>
</dbReference>
<dbReference type="InterPro" id="IPR041492">
    <property type="entry name" value="HAD_2"/>
</dbReference>
<dbReference type="GO" id="GO:0006281">
    <property type="term" value="P:DNA repair"/>
    <property type="evidence" value="ECO:0007669"/>
    <property type="project" value="TreeGrafter"/>
</dbReference>
<dbReference type="STRING" id="1423801.FD50_GL000136"/>
<organism evidence="1 2">
    <name type="scientific">Liquorilactobacillus satsumensis DSM 16230 = JCM 12392</name>
    <dbReference type="NCBI Taxonomy" id="1423801"/>
    <lineage>
        <taxon>Bacteria</taxon>
        <taxon>Bacillati</taxon>
        <taxon>Bacillota</taxon>
        <taxon>Bacilli</taxon>
        <taxon>Lactobacillales</taxon>
        <taxon>Lactobacillaceae</taxon>
        <taxon>Liquorilactobacillus</taxon>
    </lineage>
</organism>
<dbReference type="RefSeq" id="WP_056960255.1">
    <property type="nucleotide sequence ID" value="NZ_AZFQ01000026.1"/>
</dbReference>
<comment type="caution">
    <text evidence="1">The sequence shown here is derived from an EMBL/GenBank/DDBJ whole genome shotgun (WGS) entry which is preliminary data.</text>
</comment>
<evidence type="ECO:0000313" key="2">
    <source>
        <dbReference type="Proteomes" id="UP000051166"/>
    </source>
</evidence>
<dbReference type="PATRIC" id="fig|1423801.4.peg.137"/>
<reference evidence="1 2" key="1">
    <citation type="journal article" date="2015" name="Genome Announc.">
        <title>Expanding the biotechnology potential of lactobacilli through comparative genomics of 213 strains and associated genera.</title>
        <authorList>
            <person name="Sun Z."/>
            <person name="Harris H.M."/>
            <person name="McCann A."/>
            <person name="Guo C."/>
            <person name="Argimon S."/>
            <person name="Zhang W."/>
            <person name="Yang X."/>
            <person name="Jeffery I.B."/>
            <person name="Cooney J.C."/>
            <person name="Kagawa T.F."/>
            <person name="Liu W."/>
            <person name="Song Y."/>
            <person name="Salvetti E."/>
            <person name="Wrobel A."/>
            <person name="Rasinkangas P."/>
            <person name="Parkhill J."/>
            <person name="Rea M.C."/>
            <person name="O'Sullivan O."/>
            <person name="Ritari J."/>
            <person name="Douillard F.P."/>
            <person name="Paul Ross R."/>
            <person name="Yang R."/>
            <person name="Briner A.E."/>
            <person name="Felis G.E."/>
            <person name="de Vos W.M."/>
            <person name="Barrangou R."/>
            <person name="Klaenhammer T.R."/>
            <person name="Caufield P.W."/>
            <person name="Cui Y."/>
            <person name="Zhang H."/>
            <person name="O'Toole P.W."/>
        </authorList>
    </citation>
    <scope>NUCLEOTIDE SEQUENCE [LARGE SCALE GENOMIC DNA]</scope>
    <source>
        <strain evidence="1 2">DSM 16230</strain>
    </source>
</reference>
<dbReference type="InterPro" id="IPR023214">
    <property type="entry name" value="HAD_sf"/>
</dbReference>
<dbReference type="PANTHER" id="PTHR43434:SF25">
    <property type="entry name" value="PHOSPHOGLYCOLATE PHOSPHATASE"/>
    <property type="match status" value="1"/>
</dbReference>